<dbReference type="Pfam" id="PF13676">
    <property type="entry name" value="TIR_2"/>
    <property type="match status" value="1"/>
</dbReference>
<dbReference type="PROSITE" id="PS00108">
    <property type="entry name" value="PROTEIN_KINASE_ST"/>
    <property type="match status" value="1"/>
</dbReference>
<dbReference type="InterPro" id="IPR000719">
    <property type="entry name" value="Prot_kinase_dom"/>
</dbReference>
<dbReference type="PROSITE" id="PS00107">
    <property type="entry name" value="PROTEIN_KINASE_ATP"/>
    <property type="match status" value="1"/>
</dbReference>
<dbReference type="PANTHER" id="PTHR23150:SF19">
    <property type="entry name" value="FORMYLGLYCINE-GENERATING ENZYME"/>
    <property type="match status" value="1"/>
</dbReference>
<dbReference type="SUPFAM" id="SSF52200">
    <property type="entry name" value="Toll/Interleukin receptor TIR domain"/>
    <property type="match status" value="1"/>
</dbReference>
<evidence type="ECO:0000313" key="7">
    <source>
        <dbReference type="EMBL" id="KYG06169.1"/>
    </source>
</evidence>
<evidence type="ECO:0000256" key="4">
    <source>
        <dbReference type="SAM" id="MobiDB-lite"/>
    </source>
</evidence>
<feature type="region of interest" description="Disordered" evidence="4">
    <location>
        <begin position="469"/>
        <end position="500"/>
    </location>
</feature>
<dbReference type="GO" id="GO:0007165">
    <property type="term" value="P:signal transduction"/>
    <property type="evidence" value="ECO:0007669"/>
    <property type="project" value="InterPro"/>
</dbReference>
<dbReference type="InterPro" id="IPR042095">
    <property type="entry name" value="SUMF_sf"/>
</dbReference>
<dbReference type="PROSITE" id="PS50011">
    <property type="entry name" value="PROTEIN_KINASE_DOM"/>
    <property type="match status" value="1"/>
</dbReference>
<evidence type="ECO:0000256" key="3">
    <source>
        <dbReference type="PROSITE-ProRule" id="PRU10141"/>
    </source>
</evidence>
<gene>
    <name evidence="7" type="ORF">BE21_36355</name>
</gene>
<feature type="domain" description="Protein kinase" evidence="5">
    <location>
        <begin position="221"/>
        <end position="467"/>
    </location>
</feature>
<dbReference type="InterPro" id="IPR011009">
    <property type="entry name" value="Kinase-like_dom_sf"/>
</dbReference>
<name>A0A150TN94_SORCE</name>
<dbReference type="InterPro" id="IPR035897">
    <property type="entry name" value="Toll_tir_struct_dom_sf"/>
</dbReference>
<dbReference type="SMART" id="SM00220">
    <property type="entry name" value="S_TKc"/>
    <property type="match status" value="1"/>
</dbReference>
<dbReference type="InterPro" id="IPR017441">
    <property type="entry name" value="Protein_kinase_ATP_BS"/>
</dbReference>
<dbReference type="GO" id="GO:0004672">
    <property type="term" value="F:protein kinase activity"/>
    <property type="evidence" value="ECO:0007669"/>
    <property type="project" value="InterPro"/>
</dbReference>
<dbReference type="SUPFAM" id="SSF56112">
    <property type="entry name" value="Protein kinase-like (PK-like)"/>
    <property type="match status" value="1"/>
</dbReference>
<comment type="caution">
    <text evidence="7">The sequence shown here is derived from an EMBL/GenBank/DDBJ whole genome shotgun (WGS) entry which is preliminary data.</text>
</comment>
<dbReference type="Pfam" id="PF00069">
    <property type="entry name" value="Pkinase"/>
    <property type="match status" value="1"/>
</dbReference>
<proteinExistence type="predicted"/>
<dbReference type="Gene3D" id="1.10.510.10">
    <property type="entry name" value="Transferase(Phosphotransferase) domain 1"/>
    <property type="match status" value="1"/>
</dbReference>
<evidence type="ECO:0000259" key="5">
    <source>
        <dbReference type="PROSITE" id="PS50011"/>
    </source>
</evidence>
<dbReference type="SMART" id="SM00255">
    <property type="entry name" value="TIR"/>
    <property type="match status" value="1"/>
</dbReference>
<dbReference type="GO" id="GO:0120147">
    <property type="term" value="F:formylglycine-generating oxidase activity"/>
    <property type="evidence" value="ECO:0007669"/>
    <property type="project" value="TreeGrafter"/>
</dbReference>
<dbReference type="CDD" id="cd14014">
    <property type="entry name" value="STKc_PknB_like"/>
    <property type="match status" value="1"/>
</dbReference>
<dbReference type="Gene3D" id="3.90.1580.10">
    <property type="entry name" value="paralog of FGE (formylglycine-generating enzyme)"/>
    <property type="match status" value="1"/>
</dbReference>
<dbReference type="PANTHER" id="PTHR23150">
    <property type="entry name" value="SULFATASE MODIFYING FACTOR 1, 2"/>
    <property type="match status" value="1"/>
</dbReference>
<protein>
    <submittedName>
        <fullName evidence="7">Uncharacterized protein</fullName>
    </submittedName>
</protein>
<keyword evidence="1 3" id="KW-0547">Nucleotide-binding</keyword>
<sequence length="798" mass="87821">MPTPIDVFISYARKDAALLGELVTHLALLKRTGLIRTWHDREIEAGADWEAEILDHLDAARVVLLLVSADFLASPSCWDREMERAMERHAAGAARVVPILLRACDWKAAPFAALAALPDGERPIQSWPDRDEAWADVVIRLRGLLEKLAPSLPAASSAPSYPDAETRRLAEELERARARQKALRDAGMDDAEAREEVLALRRRMREGGQLRAGDRLGQGRYLLLERVGRGGFANVWRAHDDERGASVAVKVLHASLAEDSTRRERFFRGAQRMAALSHPGIVRVLEPCGEDGGFHYFVMELIPGGDLQRAVLERRVSAEQVVPLILNVGDALRAAHAAGLVHRDVKPANILVDGAGAPRLTDFDLVAAADTTGGTRTGALGTFVYSAPEVLDRPQDADARADVYGLGMTALFCLHGAALPAEVVHDRQTFLRQLSCPDSIKAVLEKAVAWKCDQRFATMEELCTALLSTTRSRSSAPAEQRQAVPAEQRQAAPAEQRQAAPADNVLAAWAKAPTSLPRLTRRVRQMEALTLDLTMVDIPRGRFRMGSADDDALAQNDERPRRQVWLSSFSMAKGPVTQRLYREVMRQDNQPFGELPMTGMSWFDAVAFCNRLSQLLGISPAYRIEGSEVSWLRGAEGFRLPTEAEWEYAARGTDGRLYPWGDEPPSAQPSEQLCWSGASGASSGVQKRARPCPVGRYPKGASAFGLLDMAGNVWEWCWDYYDRYVLPKGQEIDPSGPSTGSERVLRGGSFRGSVAFRMRAAARNKFLPSLRAIDVGFRCARGAKFGSIPPTQLSWPKR</sequence>
<dbReference type="InterPro" id="IPR051043">
    <property type="entry name" value="Sulfatase_Mod_Factor_Kinase"/>
</dbReference>
<dbReference type="InterPro" id="IPR005532">
    <property type="entry name" value="SUMF_dom"/>
</dbReference>
<evidence type="ECO:0000259" key="6">
    <source>
        <dbReference type="PROSITE" id="PS50104"/>
    </source>
</evidence>
<dbReference type="Proteomes" id="UP000075502">
    <property type="component" value="Unassembled WGS sequence"/>
</dbReference>
<accession>A0A150TN94</accession>
<dbReference type="InterPro" id="IPR016187">
    <property type="entry name" value="CTDL_fold"/>
</dbReference>
<dbReference type="Gene3D" id="3.30.200.20">
    <property type="entry name" value="Phosphorylase Kinase, domain 1"/>
    <property type="match status" value="1"/>
</dbReference>
<dbReference type="AlphaFoldDB" id="A0A150TN94"/>
<feature type="binding site" evidence="3">
    <location>
        <position position="250"/>
    </location>
    <ligand>
        <name>ATP</name>
        <dbReference type="ChEBI" id="CHEBI:30616"/>
    </ligand>
</feature>
<organism evidence="7 8">
    <name type="scientific">Sorangium cellulosum</name>
    <name type="common">Polyangium cellulosum</name>
    <dbReference type="NCBI Taxonomy" id="56"/>
    <lineage>
        <taxon>Bacteria</taxon>
        <taxon>Pseudomonadati</taxon>
        <taxon>Myxococcota</taxon>
        <taxon>Polyangia</taxon>
        <taxon>Polyangiales</taxon>
        <taxon>Polyangiaceae</taxon>
        <taxon>Sorangium</taxon>
    </lineage>
</organism>
<dbReference type="Gene3D" id="3.40.50.10140">
    <property type="entry name" value="Toll/interleukin-1 receptor homology (TIR) domain"/>
    <property type="match status" value="1"/>
</dbReference>
<reference evidence="7 8" key="1">
    <citation type="submission" date="2014-02" db="EMBL/GenBank/DDBJ databases">
        <title>The small core and large imbalanced accessory genome model reveals a collaborative survival strategy of Sorangium cellulosum strains in nature.</title>
        <authorList>
            <person name="Han K."/>
            <person name="Peng R."/>
            <person name="Blom J."/>
            <person name="Li Y.-Z."/>
        </authorList>
    </citation>
    <scope>NUCLEOTIDE SEQUENCE [LARGE SCALE GENOMIC DNA]</scope>
    <source>
        <strain evidence="7 8">So0007-03</strain>
    </source>
</reference>
<dbReference type="EMBL" id="JEME01001765">
    <property type="protein sequence ID" value="KYG06169.1"/>
    <property type="molecule type" value="Genomic_DNA"/>
</dbReference>
<dbReference type="InterPro" id="IPR008271">
    <property type="entry name" value="Ser/Thr_kinase_AS"/>
</dbReference>
<dbReference type="Pfam" id="PF03781">
    <property type="entry name" value="FGE-sulfatase"/>
    <property type="match status" value="1"/>
</dbReference>
<dbReference type="PROSITE" id="PS50104">
    <property type="entry name" value="TIR"/>
    <property type="match status" value="1"/>
</dbReference>
<evidence type="ECO:0000313" key="8">
    <source>
        <dbReference type="Proteomes" id="UP000075502"/>
    </source>
</evidence>
<evidence type="ECO:0000256" key="2">
    <source>
        <dbReference type="ARBA" id="ARBA00022840"/>
    </source>
</evidence>
<evidence type="ECO:0000256" key="1">
    <source>
        <dbReference type="ARBA" id="ARBA00022741"/>
    </source>
</evidence>
<feature type="domain" description="TIR" evidence="6">
    <location>
        <begin position="3"/>
        <end position="145"/>
    </location>
</feature>
<dbReference type="SUPFAM" id="SSF56436">
    <property type="entry name" value="C-type lectin-like"/>
    <property type="match status" value="1"/>
</dbReference>
<dbReference type="GO" id="GO:0005524">
    <property type="term" value="F:ATP binding"/>
    <property type="evidence" value="ECO:0007669"/>
    <property type="project" value="UniProtKB-UniRule"/>
</dbReference>
<dbReference type="InterPro" id="IPR000157">
    <property type="entry name" value="TIR_dom"/>
</dbReference>
<keyword evidence="2 3" id="KW-0067">ATP-binding</keyword>